<dbReference type="AlphaFoldDB" id="A0A1G2IVN7"/>
<reference evidence="2 3" key="1">
    <citation type="journal article" date="2016" name="Nat. Commun.">
        <title>Thousands of microbial genomes shed light on interconnected biogeochemical processes in an aquifer system.</title>
        <authorList>
            <person name="Anantharaman K."/>
            <person name="Brown C.T."/>
            <person name="Hug L.A."/>
            <person name="Sharon I."/>
            <person name="Castelle C.J."/>
            <person name="Probst A.J."/>
            <person name="Thomas B.C."/>
            <person name="Singh A."/>
            <person name="Wilkins M.J."/>
            <person name="Karaoz U."/>
            <person name="Brodie E.L."/>
            <person name="Williams K.H."/>
            <person name="Hubbard S.S."/>
            <person name="Banfield J.F."/>
        </authorList>
    </citation>
    <scope>NUCLEOTIDE SEQUENCE [LARGE SCALE GENOMIC DNA]</scope>
</reference>
<keyword evidence="1" id="KW-0812">Transmembrane</keyword>
<sequence>MAESTEEQKNDAGDNGGITSPEGVLMLFLAGIIDTISLIPIINVVSDILGIIVIGGWLVITRPGEALKKATKRFLIACGVELIPVVSIAPTWVWFVYKTLNDK</sequence>
<comment type="caution">
    <text evidence="2">The sequence shown here is derived from an EMBL/GenBank/DDBJ whole genome shotgun (WGS) entry which is preliminary data.</text>
</comment>
<dbReference type="EMBL" id="MHPJ01000026">
    <property type="protein sequence ID" value="OGZ78208.1"/>
    <property type="molecule type" value="Genomic_DNA"/>
</dbReference>
<dbReference type="Proteomes" id="UP000178650">
    <property type="component" value="Unassembled WGS sequence"/>
</dbReference>
<feature type="transmembrane region" description="Helical" evidence="1">
    <location>
        <begin position="36"/>
        <end position="61"/>
    </location>
</feature>
<evidence type="ECO:0000256" key="1">
    <source>
        <dbReference type="SAM" id="Phobius"/>
    </source>
</evidence>
<gene>
    <name evidence="2" type="ORF">A2358_02570</name>
</gene>
<name>A0A1G2IVN7_9BACT</name>
<keyword evidence="1" id="KW-0472">Membrane</keyword>
<keyword evidence="1" id="KW-1133">Transmembrane helix</keyword>
<evidence type="ECO:0000313" key="3">
    <source>
        <dbReference type="Proteomes" id="UP000178650"/>
    </source>
</evidence>
<feature type="transmembrane region" description="Helical" evidence="1">
    <location>
        <begin position="73"/>
        <end position="97"/>
    </location>
</feature>
<proteinExistence type="predicted"/>
<evidence type="ECO:0000313" key="2">
    <source>
        <dbReference type="EMBL" id="OGZ78208.1"/>
    </source>
</evidence>
<organism evidence="2 3">
    <name type="scientific">Candidatus Staskawiczbacteria bacterium RIFOXYB1_FULL_37_44</name>
    <dbReference type="NCBI Taxonomy" id="1802223"/>
    <lineage>
        <taxon>Bacteria</taxon>
        <taxon>Candidatus Staskawicziibacteriota</taxon>
    </lineage>
</organism>
<accession>A0A1G2IVN7</accession>
<protein>
    <submittedName>
        <fullName evidence="2">Uncharacterized protein</fullName>
    </submittedName>
</protein>
<dbReference type="STRING" id="1802223.A2358_02570"/>